<feature type="region of interest" description="Disordered" evidence="1">
    <location>
        <begin position="1"/>
        <end position="44"/>
    </location>
</feature>
<evidence type="ECO:0000313" key="3">
    <source>
        <dbReference type="Proteomes" id="UP000499080"/>
    </source>
</evidence>
<evidence type="ECO:0000256" key="1">
    <source>
        <dbReference type="SAM" id="MobiDB-lite"/>
    </source>
</evidence>
<proteinExistence type="predicted"/>
<dbReference type="Proteomes" id="UP000499080">
    <property type="component" value="Unassembled WGS sequence"/>
</dbReference>
<protein>
    <submittedName>
        <fullName evidence="2">Uncharacterized protein</fullName>
    </submittedName>
</protein>
<name>A0A4Y2C240_ARAVE</name>
<evidence type="ECO:0000313" key="2">
    <source>
        <dbReference type="EMBL" id="GBL98388.1"/>
    </source>
</evidence>
<accession>A0A4Y2C240</accession>
<dbReference type="AlphaFoldDB" id="A0A4Y2C240"/>
<gene>
    <name evidence="2" type="ORF">AVEN_187726_1</name>
</gene>
<reference evidence="2 3" key="1">
    <citation type="journal article" date="2019" name="Sci. Rep.">
        <title>Orb-weaving spider Araneus ventricosus genome elucidates the spidroin gene catalogue.</title>
        <authorList>
            <person name="Kono N."/>
            <person name="Nakamura H."/>
            <person name="Ohtoshi R."/>
            <person name="Moran D.A.P."/>
            <person name="Shinohara A."/>
            <person name="Yoshida Y."/>
            <person name="Fujiwara M."/>
            <person name="Mori M."/>
            <person name="Tomita M."/>
            <person name="Arakawa K."/>
        </authorList>
    </citation>
    <scope>NUCLEOTIDE SEQUENCE [LARGE SCALE GENOMIC DNA]</scope>
</reference>
<sequence>MIWRAAGPIRGSSSVASGFEPGTLRSQSRDITTRPPRPDLSGLVPRSRFRDWRAPGSQRNSIISAMYVRCTLNLMSRFRHPLDGAEVQTSSRWCRGSDILSMVSRFRHPLHGVEVQASSRGNLERRMLAHM</sequence>
<dbReference type="EMBL" id="BGPR01000139">
    <property type="protein sequence ID" value="GBL98388.1"/>
    <property type="molecule type" value="Genomic_DNA"/>
</dbReference>
<organism evidence="2 3">
    <name type="scientific">Araneus ventricosus</name>
    <name type="common">Orbweaver spider</name>
    <name type="synonym">Epeira ventricosa</name>
    <dbReference type="NCBI Taxonomy" id="182803"/>
    <lineage>
        <taxon>Eukaryota</taxon>
        <taxon>Metazoa</taxon>
        <taxon>Ecdysozoa</taxon>
        <taxon>Arthropoda</taxon>
        <taxon>Chelicerata</taxon>
        <taxon>Arachnida</taxon>
        <taxon>Araneae</taxon>
        <taxon>Araneomorphae</taxon>
        <taxon>Entelegynae</taxon>
        <taxon>Araneoidea</taxon>
        <taxon>Araneidae</taxon>
        <taxon>Araneus</taxon>
    </lineage>
</organism>
<comment type="caution">
    <text evidence="2">The sequence shown here is derived from an EMBL/GenBank/DDBJ whole genome shotgun (WGS) entry which is preliminary data.</text>
</comment>
<keyword evidence="3" id="KW-1185">Reference proteome</keyword>